<dbReference type="EMBL" id="BMOI01000001">
    <property type="protein sequence ID" value="GGK89689.1"/>
    <property type="molecule type" value="Genomic_DNA"/>
</dbReference>
<evidence type="ECO:0000313" key="3">
    <source>
        <dbReference type="EMBL" id="GGK89689.1"/>
    </source>
</evidence>
<sequence length="290" mass="31199">MTSYTVAVDDTDAGSRTIEWIDENLRPGDRVRLLTVSELYSETVLRTEQRLEQAETRLRRRHPGLMVEQSVPEGPTVERLLLDSEDSDVLVLGARQAHVVLATLGGRIAERVVARTTVPVVAVPEHWHHGAGPVVVGVDGRTASAALAFAADQAAVRGSELVLVRAWDIPLTISPYANIYLADDRELWEHESTLELQAASRAVADRHPDLDVRAVRRHGQTATALLDEAGADASLIVTGRRHRTAIGAFLGGSVGEALMHRSHAPICIVPQPAAAVPATASDVPAPAEVH</sequence>
<evidence type="ECO:0000259" key="2">
    <source>
        <dbReference type="Pfam" id="PF00582"/>
    </source>
</evidence>
<name>A0A8H9G7E0_9MICO</name>
<comment type="similarity">
    <text evidence="1">Belongs to the universal stress protein A family.</text>
</comment>
<reference evidence="3" key="1">
    <citation type="journal article" date="2014" name="Int. J. Syst. Evol. Microbiol.">
        <title>Complete genome sequence of Corynebacterium casei LMG S-19264T (=DSM 44701T), isolated from a smear-ripened cheese.</title>
        <authorList>
            <consortium name="US DOE Joint Genome Institute (JGI-PGF)"/>
            <person name="Walter F."/>
            <person name="Albersmeier A."/>
            <person name="Kalinowski J."/>
            <person name="Ruckert C."/>
        </authorList>
    </citation>
    <scope>NUCLEOTIDE SEQUENCE</scope>
    <source>
        <strain evidence="3">JCM 1480</strain>
    </source>
</reference>
<evidence type="ECO:0000313" key="6">
    <source>
        <dbReference type="Proteomes" id="UP000746584"/>
    </source>
</evidence>
<organism evidence="3 5">
    <name type="scientific">Curtobacterium luteum</name>
    <dbReference type="NCBI Taxonomy" id="33881"/>
    <lineage>
        <taxon>Bacteria</taxon>
        <taxon>Bacillati</taxon>
        <taxon>Actinomycetota</taxon>
        <taxon>Actinomycetes</taxon>
        <taxon>Micrococcales</taxon>
        <taxon>Microbacteriaceae</taxon>
        <taxon>Curtobacterium</taxon>
    </lineage>
</organism>
<keyword evidence="6" id="KW-1185">Reference proteome</keyword>
<reference evidence="3" key="2">
    <citation type="submission" date="2020-09" db="EMBL/GenBank/DDBJ databases">
        <authorList>
            <person name="Sun Q."/>
            <person name="Ohkuma M."/>
        </authorList>
    </citation>
    <scope>NUCLEOTIDE SEQUENCE</scope>
    <source>
        <strain evidence="3">JCM 1480</strain>
    </source>
</reference>
<comment type="caution">
    <text evidence="3">The sequence shown here is derived from an EMBL/GenBank/DDBJ whole genome shotgun (WGS) entry which is preliminary data.</text>
</comment>
<dbReference type="AlphaFoldDB" id="A0A8H9G7E0"/>
<dbReference type="RefSeq" id="WP_022903771.1">
    <property type="nucleotide sequence ID" value="NZ_BMOI01000001.1"/>
</dbReference>
<dbReference type="CDD" id="cd00293">
    <property type="entry name" value="USP-like"/>
    <property type="match status" value="2"/>
</dbReference>
<dbReference type="Gene3D" id="3.40.50.620">
    <property type="entry name" value="HUPs"/>
    <property type="match status" value="2"/>
</dbReference>
<dbReference type="SUPFAM" id="SSF52402">
    <property type="entry name" value="Adenine nucleotide alpha hydrolases-like"/>
    <property type="match status" value="2"/>
</dbReference>
<reference evidence="4 6" key="3">
    <citation type="submission" date="2021-01" db="EMBL/GenBank/DDBJ databases">
        <title>Sequencing the genomes of 1000 actinobacteria strains.</title>
        <authorList>
            <person name="Klenk H.-P."/>
        </authorList>
    </citation>
    <scope>NUCLEOTIDE SEQUENCE [LARGE SCALE GENOMIC DNA]</scope>
    <source>
        <strain evidence="4 6">DSM 20542</strain>
    </source>
</reference>
<feature type="domain" description="UspA" evidence="2">
    <location>
        <begin position="6"/>
        <end position="124"/>
    </location>
</feature>
<dbReference type="InterPro" id="IPR006016">
    <property type="entry name" value="UspA"/>
</dbReference>
<dbReference type="PRINTS" id="PR01438">
    <property type="entry name" value="UNVRSLSTRESS"/>
</dbReference>
<evidence type="ECO:0000256" key="1">
    <source>
        <dbReference type="ARBA" id="ARBA00008791"/>
    </source>
</evidence>
<dbReference type="PANTHER" id="PTHR46268">
    <property type="entry name" value="STRESS RESPONSE PROTEIN NHAX"/>
    <property type="match status" value="1"/>
</dbReference>
<dbReference type="InterPro" id="IPR014729">
    <property type="entry name" value="Rossmann-like_a/b/a_fold"/>
</dbReference>
<dbReference type="InterPro" id="IPR006015">
    <property type="entry name" value="Universal_stress_UspA"/>
</dbReference>
<accession>A0A8H9G7E0</accession>
<evidence type="ECO:0000313" key="5">
    <source>
        <dbReference type="Proteomes" id="UP000648535"/>
    </source>
</evidence>
<dbReference type="Proteomes" id="UP000746584">
    <property type="component" value="Unassembled WGS sequence"/>
</dbReference>
<dbReference type="Proteomes" id="UP000648535">
    <property type="component" value="Unassembled WGS sequence"/>
</dbReference>
<evidence type="ECO:0000313" key="4">
    <source>
        <dbReference type="EMBL" id="MBM7801541.1"/>
    </source>
</evidence>
<protein>
    <submittedName>
        <fullName evidence="4">Nucleotide-binding universal stress UspA family protein</fullName>
    </submittedName>
</protein>
<gene>
    <name evidence="3" type="ORF">GCM10009769_04650</name>
    <name evidence="4" type="ORF">JOE58_000792</name>
</gene>
<dbReference type="Pfam" id="PF00582">
    <property type="entry name" value="Usp"/>
    <property type="match status" value="2"/>
</dbReference>
<dbReference type="PANTHER" id="PTHR46268:SF6">
    <property type="entry name" value="UNIVERSAL STRESS PROTEIN UP12"/>
    <property type="match status" value="1"/>
</dbReference>
<feature type="domain" description="UspA" evidence="2">
    <location>
        <begin position="133"/>
        <end position="270"/>
    </location>
</feature>
<dbReference type="EMBL" id="JAFBCG010000001">
    <property type="protein sequence ID" value="MBM7801541.1"/>
    <property type="molecule type" value="Genomic_DNA"/>
</dbReference>
<proteinExistence type="inferred from homology"/>